<dbReference type="AlphaFoldDB" id="A0ABD2Y6R7"/>
<feature type="compositionally biased region" description="Basic residues" evidence="1">
    <location>
        <begin position="85"/>
        <end position="95"/>
    </location>
</feature>
<comment type="caution">
    <text evidence="2">The sequence shown here is derived from an EMBL/GenBank/DDBJ whole genome shotgun (WGS) entry which is preliminary data.</text>
</comment>
<evidence type="ECO:0000313" key="3">
    <source>
        <dbReference type="Proteomes" id="UP001630127"/>
    </source>
</evidence>
<gene>
    <name evidence="2" type="ORF">ACH5RR_037638</name>
</gene>
<dbReference type="Proteomes" id="UP001630127">
    <property type="component" value="Unassembled WGS sequence"/>
</dbReference>
<keyword evidence="3" id="KW-1185">Reference proteome</keyword>
<organism evidence="2 3">
    <name type="scientific">Cinchona calisaya</name>
    <dbReference type="NCBI Taxonomy" id="153742"/>
    <lineage>
        <taxon>Eukaryota</taxon>
        <taxon>Viridiplantae</taxon>
        <taxon>Streptophyta</taxon>
        <taxon>Embryophyta</taxon>
        <taxon>Tracheophyta</taxon>
        <taxon>Spermatophyta</taxon>
        <taxon>Magnoliopsida</taxon>
        <taxon>eudicotyledons</taxon>
        <taxon>Gunneridae</taxon>
        <taxon>Pentapetalae</taxon>
        <taxon>asterids</taxon>
        <taxon>lamiids</taxon>
        <taxon>Gentianales</taxon>
        <taxon>Rubiaceae</taxon>
        <taxon>Cinchonoideae</taxon>
        <taxon>Cinchoneae</taxon>
        <taxon>Cinchona</taxon>
    </lineage>
</organism>
<reference evidence="2 3" key="1">
    <citation type="submission" date="2024-11" db="EMBL/GenBank/DDBJ databases">
        <title>A near-complete genome assembly of Cinchona calisaya.</title>
        <authorList>
            <person name="Lian D.C."/>
            <person name="Zhao X.W."/>
            <person name="Wei L."/>
        </authorList>
    </citation>
    <scope>NUCLEOTIDE SEQUENCE [LARGE SCALE GENOMIC DNA]</scope>
    <source>
        <tissue evidence="2">Nenye</tissue>
    </source>
</reference>
<accession>A0ABD2Y6R7</accession>
<evidence type="ECO:0000313" key="2">
    <source>
        <dbReference type="EMBL" id="KAL3503189.1"/>
    </source>
</evidence>
<protein>
    <submittedName>
        <fullName evidence="2">Uncharacterized protein</fullName>
    </submittedName>
</protein>
<proteinExistence type="predicted"/>
<dbReference type="EMBL" id="JBJUIK010000015">
    <property type="protein sequence ID" value="KAL3503189.1"/>
    <property type="molecule type" value="Genomic_DNA"/>
</dbReference>
<name>A0ABD2Y6R7_9GENT</name>
<sequence>MKVKDNIVEERTTSKVVVIGELREKVKDKDKIVAVENKKEGENHSCDTLSRGVGKGISYVENLVTVTVIQEDFMDMESSKENKMGNRKAGNRGKGKGKEIKIVRKPLMEINDNIQIPEQFGEEENSVDGRG</sequence>
<evidence type="ECO:0000256" key="1">
    <source>
        <dbReference type="SAM" id="MobiDB-lite"/>
    </source>
</evidence>
<feature type="region of interest" description="Disordered" evidence="1">
    <location>
        <begin position="77"/>
        <end position="101"/>
    </location>
</feature>